<keyword evidence="3" id="KW-1185">Reference proteome</keyword>
<organism evidence="2 3">
    <name type="scientific">Thanatephorus cucumeris (strain AG1-IB / isolate 7/3/14)</name>
    <name type="common">Lettuce bottom rot fungus</name>
    <name type="synonym">Rhizoctonia solani</name>
    <dbReference type="NCBI Taxonomy" id="1108050"/>
    <lineage>
        <taxon>Eukaryota</taxon>
        <taxon>Fungi</taxon>
        <taxon>Dikarya</taxon>
        <taxon>Basidiomycota</taxon>
        <taxon>Agaricomycotina</taxon>
        <taxon>Agaricomycetes</taxon>
        <taxon>Cantharellales</taxon>
        <taxon>Ceratobasidiaceae</taxon>
        <taxon>Rhizoctonia</taxon>
        <taxon>Rhizoctonia solani AG-1</taxon>
    </lineage>
</organism>
<reference evidence="2 3" key="1">
    <citation type="submission" date="2014-11" db="EMBL/GenBank/DDBJ databases">
        <authorList>
            <person name="Wibberg Daniel"/>
        </authorList>
    </citation>
    <scope>NUCLEOTIDE SEQUENCE [LARGE SCALE GENOMIC DNA]</scope>
    <source>
        <strain evidence="2">Rhizoctonia solani AG1-IB 7/3/14</strain>
    </source>
</reference>
<evidence type="ECO:0000313" key="2">
    <source>
        <dbReference type="EMBL" id="CEL56128.1"/>
    </source>
</evidence>
<evidence type="ECO:0000256" key="1">
    <source>
        <dbReference type="SAM" id="MobiDB-lite"/>
    </source>
</evidence>
<dbReference type="AlphaFoldDB" id="A0A0B7FIS8"/>
<dbReference type="EMBL" id="LN679119">
    <property type="protein sequence ID" value="CEL56128.1"/>
    <property type="molecule type" value="Genomic_DNA"/>
</dbReference>
<name>A0A0B7FIS8_THACB</name>
<sequence>MLKTHTLVGPTLSLIDTRQCHCQDPVFLSERLTSNKNVDPLHRDSTQPTIKIPDAPQARTSPPTKWLKNRRYSNQYSFQLTS</sequence>
<accession>A0A0B7FIS8</accession>
<gene>
    <name evidence="2" type="ORF">RSOLAG1IB_07581</name>
</gene>
<feature type="region of interest" description="Disordered" evidence="1">
    <location>
        <begin position="34"/>
        <end position="68"/>
    </location>
</feature>
<dbReference type="Proteomes" id="UP000059188">
    <property type="component" value="Unassembled WGS sequence"/>
</dbReference>
<protein>
    <submittedName>
        <fullName evidence="2">Uncharacterized protein</fullName>
    </submittedName>
</protein>
<proteinExistence type="predicted"/>
<evidence type="ECO:0000313" key="3">
    <source>
        <dbReference type="Proteomes" id="UP000059188"/>
    </source>
</evidence>